<dbReference type="GO" id="GO:0005201">
    <property type="term" value="F:extracellular matrix structural constituent"/>
    <property type="evidence" value="ECO:0007669"/>
    <property type="project" value="TreeGrafter"/>
</dbReference>
<dbReference type="InterPro" id="IPR050440">
    <property type="entry name" value="Laminin/Netrin_ECM"/>
</dbReference>
<dbReference type="Pfam" id="PF00053">
    <property type="entry name" value="EGF_laminin"/>
    <property type="match status" value="13"/>
</dbReference>
<dbReference type="PROSITE" id="PS51117">
    <property type="entry name" value="LAMININ_NTER"/>
    <property type="match status" value="1"/>
</dbReference>
<dbReference type="SMART" id="SM00181">
    <property type="entry name" value="EGF"/>
    <property type="match status" value="8"/>
</dbReference>
<evidence type="ECO:0000256" key="2">
    <source>
        <dbReference type="ARBA" id="ARBA00022525"/>
    </source>
</evidence>
<keyword evidence="6" id="KW-0084">Basement membrane</keyword>
<dbReference type="SMART" id="SM00180">
    <property type="entry name" value="EGF_Lam"/>
    <property type="match status" value="14"/>
</dbReference>
<feature type="domain" description="Laminin EGF-like" evidence="11">
    <location>
        <begin position="495"/>
        <end position="540"/>
    </location>
</feature>
<evidence type="ECO:0000259" key="12">
    <source>
        <dbReference type="PROSITE" id="PS51115"/>
    </source>
</evidence>
<dbReference type="GO" id="GO:0009887">
    <property type="term" value="P:animal organ morphogenesis"/>
    <property type="evidence" value="ECO:0007669"/>
    <property type="project" value="TreeGrafter"/>
</dbReference>
<feature type="domain" description="Laminin EGF-like" evidence="11">
    <location>
        <begin position="678"/>
        <end position="736"/>
    </location>
</feature>
<name>A0A8S3YQ90_9EUPU</name>
<feature type="disulfide bond" evidence="10">
    <location>
        <begin position="449"/>
        <end position="461"/>
    </location>
</feature>
<comment type="caution">
    <text evidence="14">The sequence shown here is derived from an EMBL/GenBank/DDBJ whole genome shotgun (WGS) entry which is preliminary data.</text>
</comment>
<dbReference type="Gene3D" id="2.10.25.10">
    <property type="entry name" value="Laminin"/>
    <property type="match status" value="12"/>
</dbReference>
<dbReference type="Proteomes" id="UP000678393">
    <property type="component" value="Unassembled WGS sequence"/>
</dbReference>
<dbReference type="PANTHER" id="PTHR10574">
    <property type="entry name" value="NETRIN/LAMININ-RELATED"/>
    <property type="match status" value="1"/>
</dbReference>
<gene>
    <name evidence="14" type="ORF">CUNI_LOCUS3183</name>
</gene>
<feature type="domain" description="Laminin N-terminal" evidence="13">
    <location>
        <begin position="24"/>
        <end position="275"/>
    </location>
</feature>
<feature type="disulfide bond" evidence="10">
    <location>
        <begin position="543"/>
        <end position="560"/>
    </location>
</feature>
<dbReference type="Gene3D" id="2.60.120.260">
    <property type="entry name" value="Galactose-binding domain-like"/>
    <property type="match status" value="1"/>
</dbReference>
<evidence type="ECO:0000259" key="13">
    <source>
        <dbReference type="PROSITE" id="PS51117"/>
    </source>
</evidence>
<dbReference type="FunFam" id="2.10.25.10:FF:000011">
    <property type="entry name" value="Cadherin EGF LAG seven-pass G-type receptor"/>
    <property type="match status" value="2"/>
</dbReference>
<dbReference type="EMBL" id="CAJHNH020000431">
    <property type="protein sequence ID" value="CAG5117625.1"/>
    <property type="molecule type" value="Genomic_DNA"/>
</dbReference>
<keyword evidence="7 10" id="KW-1015">Disulfide bond</keyword>
<dbReference type="FunFam" id="2.10.25.10:FF:000082">
    <property type="entry name" value="Laminin subunit alpha 1"/>
    <property type="match status" value="1"/>
</dbReference>
<evidence type="ECO:0000256" key="10">
    <source>
        <dbReference type="PROSITE-ProRule" id="PRU00460"/>
    </source>
</evidence>
<feature type="domain" description="Laminin EGF-like" evidence="11">
    <location>
        <begin position="587"/>
        <end position="631"/>
    </location>
</feature>
<feature type="domain" description="Laminin EGF-like" evidence="11">
    <location>
        <begin position="404"/>
        <end position="448"/>
    </location>
</feature>
<dbReference type="FunFam" id="2.60.120.260:FF:000092">
    <property type="entry name" value="Laminin subunit alpha-3"/>
    <property type="match status" value="1"/>
</dbReference>
<feature type="disulfide bond" evidence="10">
    <location>
        <begin position="1407"/>
        <end position="1424"/>
    </location>
</feature>
<dbReference type="SMART" id="SM00136">
    <property type="entry name" value="LamNT"/>
    <property type="match status" value="1"/>
</dbReference>
<feature type="disulfide bond" evidence="10">
    <location>
        <begin position="607"/>
        <end position="616"/>
    </location>
</feature>
<comment type="subcellular location">
    <subcellularLocation>
        <location evidence="1">Secreted</location>
        <location evidence="1">Extracellular space</location>
        <location evidence="1">Extracellular matrix</location>
        <location evidence="1">Basement membrane</location>
    </subcellularLocation>
</comment>
<dbReference type="FunFam" id="2.10.25.10:FF:000188">
    <property type="entry name" value="Laminin subunit gamma 2"/>
    <property type="match status" value="1"/>
</dbReference>
<feature type="disulfide bond" evidence="10">
    <location>
        <begin position="497"/>
        <end position="514"/>
    </location>
</feature>
<feature type="domain" description="Laminin EGF-like" evidence="11">
    <location>
        <begin position="541"/>
        <end position="586"/>
    </location>
</feature>
<feature type="disulfide bond" evidence="10">
    <location>
        <begin position="562"/>
        <end position="571"/>
    </location>
</feature>
<dbReference type="PROSITE" id="PS50027">
    <property type="entry name" value="EGF_LAM_2"/>
    <property type="match status" value="10"/>
</dbReference>
<protein>
    <recommendedName>
        <fullName evidence="16">Laminin subunit alpha</fullName>
    </recommendedName>
</protein>
<evidence type="ECO:0000256" key="6">
    <source>
        <dbReference type="ARBA" id="ARBA00022869"/>
    </source>
</evidence>
<dbReference type="CDD" id="cd00055">
    <property type="entry name" value="EGF_Lam"/>
    <property type="match status" value="13"/>
</dbReference>
<feature type="disulfide bond" evidence="10">
    <location>
        <begin position="707"/>
        <end position="716"/>
    </location>
</feature>
<evidence type="ECO:0000313" key="14">
    <source>
        <dbReference type="EMBL" id="CAG5117625.1"/>
    </source>
</evidence>
<dbReference type="SMART" id="SM00281">
    <property type="entry name" value="LamB"/>
    <property type="match status" value="1"/>
</dbReference>
<proteinExistence type="predicted"/>
<evidence type="ECO:0000313" key="15">
    <source>
        <dbReference type="Proteomes" id="UP000678393"/>
    </source>
</evidence>
<dbReference type="GO" id="GO:0009888">
    <property type="term" value="P:tissue development"/>
    <property type="evidence" value="ECO:0007669"/>
    <property type="project" value="TreeGrafter"/>
</dbReference>
<feature type="domain" description="Laminin EGF-like" evidence="11">
    <location>
        <begin position="1405"/>
        <end position="1450"/>
    </location>
</feature>
<comment type="caution">
    <text evidence="10">Lacks conserved residue(s) required for the propagation of feature annotation.</text>
</comment>
<keyword evidence="3" id="KW-0272">Extracellular matrix</keyword>
<feature type="domain" description="Laminin EGF-like" evidence="11">
    <location>
        <begin position="632"/>
        <end position="677"/>
    </location>
</feature>
<dbReference type="Gene3D" id="2.170.300.10">
    <property type="entry name" value="Tie2 ligand-binding domain superfamily"/>
    <property type="match status" value="1"/>
</dbReference>
<dbReference type="PROSITE" id="PS01248">
    <property type="entry name" value="EGF_LAM_1"/>
    <property type="match status" value="4"/>
</dbReference>
<feature type="disulfide bond" evidence="10">
    <location>
        <begin position="632"/>
        <end position="644"/>
    </location>
</feature>
<evidence type="ECO:0000259" key="11">
    <source>
        <dbReference type="PROSITE" id="PS50027"/>
    </source>
</evidence>
<keyword evidence="9 10" id="KW-0424">Laminin EGF-like domain</keyword>
<evidence type="ECO:0000256" key="9">
    <source>
        <dbReference type="ARBA" id="ARBA00023292"/>
    </source>
</evidence>
<feature type="disulfide bond" evidence="10">
    <location>
        <begin position="1405"/>
        <end position="1417"/>
    </location>
</feature>
<feature type="disulfide bond" evidence="10">
    <location>
        <begin position="495"/>
        <end position="507"/>
    </location>
</feature>
<accession>A0A8S3YQ90</accession>
<feature type="domain" description="Laminin EGF-like" evidence="11">
    <location>
        <begin position="1495"/>
        <end position="1542"/>
    </location>
</feature>
<evidence type="ECO:0000256" key="3">
    <source>
        <dbReference type="ARBA" id="ARBA00022530"/>
    </source>
</evidence>
<reference evidence="14" key="1">
    <citation type="submission" date="2021-04" db="EMBL/GenBank/DDBJ databases">
        <authorList>
            <consortium name="Molecular Ecology Group"/>
        </authorList>
    </citation>
    <scope>NUCLEOTIDE SEQUENCE</scope>
</reference>
<organism evidence="14 15">
    <name type="scientific">Candidula unifasciata</name>
    <dbReference type="NCBI Taxonomy" id="100452"/>
    <lineage>
        <taxon>Eukaryota</taxon>
        <taxon>Metazoa</taxon>
        <taxon>Spiralia</taxon>
        <taxon>Lophotrochozoa</taxon>
        <taxon>Mollusca</taxon>
        <taxon>Gastropoda</taxon>
        <taxon>Heterobranchia</taxon>
        <taxon>Euthyneura</taxon>
        <taxon>Panpulmonata</taxon>
        <taxon>Eupulmonata</taxon>
        <taxon>Stylommatophora</taxon>
        <taxon>Helicina</taxon>
        <taxon>Helicoidea</taxon>
        <taxon>Geomitridae</taxon>
        <taxon>Candidula</taxon>
    </lineage>
</organism>
<dbReference type="InterPro" id="IPR000034">
    <property type="entry name" value="Laminin_IV"/>
</dbReference>
<dbReference type="Pfam" id="PF00055">
    <property type="entry name" value="Laminin_N"/>
    <property type="match status" value="1"/>
</dbReference>
<dbReference type="Pfam" id="PF00052">
    <property type="entry name" value="Laminin_B"/>
    <property type="match status" value="1"/>
</dbReference>
<dbReference type="GO" id="GO:0007411">
    <property type="term" value="P:axon guidance"/>
    <property type="evidence" value="ECO:0007669"/>
    <property type="project" value="TreeGrafter"/>
</dbReference>
<feature type="domain" description="Laminin EGF-like" evidence="11">
    <location>
        <begin position="449"/>
        <end position="494"/>
    </location>
</feature>
<feature type="disulfide bond" evidence="10">
    <location>
        <begin position="1518"/>
        <end position="1527"/>
    </location>
</feature>
<dbReference type="GO" id="GO:0005604">
    <property type="term" value="C:basement membrane"/>
    <property type="evidence" value="ECO:0007669"/>
    <property type="project" value="UniProtKB-SubCell"/>
</dbReference>
<evidence type="ECO:0000256" key="8">
    <source>
        <dbReference type="ARBA" id="ARBA00023180"/>
    </source>
</evidence>
<feature type="disulfide bond" evidence="10">
    <location>
        <begin position="451"/>
        <end position="468"/>
    </location>
</feature>
<dbReference type="PRINTS" id="PR00011">
    <property type="entry name" value="EGFLAMININ"/>
</dbReference>
<dbReference type="SUPFAM" id="SSF57196">
    <property type="entry name" value="EGF/Laminin"/>
    <property type="match status" value="13"/>
</dbReference>
<dbReference type="GO" id="GO:0071711">
    <property type="term" value="P:basement membrane organization"/>
    <property type="evidence" value="ECO:0007669"/>
    <property type="project" value="UniProtKB-ARBA"/>
</dbReference>
<feature type="disulfide bond" evidence="10">
    <location>
        <begin position="541"/>
        <end position="553"/>
    </location>
</feature>
<evidence type="ECO:0000256" key="5">
    <source>
        <dbReference type="ARBA" id="ARBA00022737"/>
    </source>
</evidence>
<feature type="domain" description="Laminin IV type A" evidence="12">
    <location>
        <begin position="1615"/>
        <end position="1764"/>
    </location>
</feature>
<feature type="disulfide bond" evidence="10">
    <location>
        <begin position="424"/>
        <end position="433"/>
    </location>
</feature>
<feature type="disulfide bond" evidence="10">
    <location>
        <begin position="470"/>
        <end position="479"/>
    </location>
</feature>
<sequence length="1764" mass="194893">MATGDTAPVGLKYAIFVLLQGFISAQVLTPPYFNLAQGRNITASATCGYGVPPPELYCRLTGTTTFGSSTEIIQGMSCDYCNPENPNQDHRPEYAIDGTEKWWQSPPLSRLGVELNQVNLTISLGQEFHVAYVFIKMANSPRPGVWVLERSLDFGKTYKPWQYFADTPSDCVNYFNTPADEPLVSDDQIICSTEFSKIVPLSNGEIVVSLINGRPSANNFSYADELQEFTRATDIQLRLLRTKNLLGHLMAIARQDPTVTRRYYYSIKDISIGGRCVCNGHAATCDVRNPATNRLICVCQHNTCGDMCEMCCPGFTQKKWRRALIDQPFMCEPCECYGHSDKCVFDEDIAQNRQSIDIHGRYEGGGVCQNCRDNTMGINCEQCVSGYYRPYDVPKNATDACRPCECDLRVSTGECEQLTGRCFCRPEYAGVNCDRCNFGYYGYPVCIPCECNINGTEGAVCTVGSGVCPCKYNYAGHKCDQCAPGYYNFPECKPCECNPVGSPSSVCDLETGQCQCQGNFGGQVCGQCADGYYGFPRCQYCNCDHAGTEKEVCDKGTGTCLCKPNYTTNRCDRCTPGFFNFPVCQECECADPGSLSTVCAENGQCQCRTNYGGRNCERCAPGYYKYPDCAPCNCDLYGSLGQSCDQVTGQCRCRINFIGVMCEKCGENFYNYPMCEVCNCNPDGAEEVPGYPLGGCGTVTSGRLCECKERVMGKICDICKPGFWNLNRNNPLGCEECECFKAGTLGGVNRCDMQTGHVFVNLMSVDKTVIVAWMASTIFKRATLMDVTVSYCNCDRGGSLRMTCDKVTGQCVCKQRITGLRCDTPISGHFVPTLHQYKFEVEDGVTPEGARIRYGYDERIFPQFSWRGYAILTKIQPEVILDVDIRLPSLYQVIYRYVNREDNPVKGSVTLTPETPTDIVQNGQLVFTPSRDPKFTSVTSDSGNYFVLNPGKWTIHTVVPDNVFLDFFALIPQGYYEPSNLQVKVPNPCLATGDPGPCVQITYPDLEGYPIGHGKDGYVIVDGIRQKADLHPDIELTNNLGSSGLAHITKRQKAFQIDLLVPRPGEYLITFSYHNPGKTSQNLDVQVVTTTGRSSNVITLDSCPYSGTCRQVLKSINGTEAVFNITSGYATLYISGEGYGEDIDVGIDSVYGIPRGQWHPDYILPRIICIKVNGKCVPTSYGRPVGTVRIDFEHSPNENFLAKELPPNILDPAVGLVNLNDTLKLVEKTFCPAQEEAVIDECETHEVLQAVPLELFGRVTKPGQYVFIVHYYMPGEPGLSIPVSVHVDGKVSSGVFNPHFCPSQVGCRGTITFDQSGGGTLRLTGPEVRAVFNGTQGGQIWLDYLLIVPADQFSKDYLDFSPIDKSEDFLSLCVDEGFQLRTDIEFCRQGVFTLTTTFNNGALDCNCNADGSLSFTCDQFGGQCQCRDNIIGRQCSACRPGFYGFPNCRPCNCPFGLCHEVTGECICPPRVEGDRCERCEPEAYGYDALIGCQRCTCNYDGVLFGDLNCDQITGQCKCKPGVGGRRCDTCLAGHHSFPYCEECGCDTRGTEEQICDKVTARCLCKVYNVEGPRCSSCVDGTFSLSAENPKGCIQCFCFGHTTRCDTAELSWDVLTDMTGWTVTGSGDYTVQEARNTIRLSTAENVLEGANLYWVAPAPYLGRKINSYGGKLKYTALFTLPRGRETEGVILPDIILKGNNMTIVHYQDTQPQPSTSLNAEVPLFEYNFRHQQTNTPPSREQFMMILSNIESIHIRASYYTVMGEV</sequence>
<dbReference type="FunFam" id="2.10.25.10:FF:000189">
    <property type="entry name" value="Laminin subunit alpha 2"/>
    <property type="match status" value="1"/>
</dbReference>
<dbReference type="GO" id="GO:0006950">
    <property type="term" value="P:response to stress"/>
    <property type="evidence" value="ECO:0007669"/>
    <property type="project" value="UniProtKB-ARBA"/>
</dbReference>
<evidence type="ECO:0000256" key="1">
    <source>
        <dbReference type="ARBA" id="ARBA00004302"/>
    </source>
</evidence>
<dbReference type="FunFam" id="2.10.25.10:FF:000069">
    <property type="entry name" value="Laminin subunit alpha 1"/>
    <property type="match status" value="1"/>
</dbReference>
<feature type="domain" description="Laminin EGF-like" evidence="11">
    <location>
        <begin position="1451"/>
        <end position="1494"/>
    </location>
</feature>
<dbReference type="InterPro" id="IPR002049">
    <property type="entry name" value="LE_dom"/>
</dbReference>
<keyword evidence="8" id="KW-0325">Glycoprotein</keyword>
<dbReference type="FunFam" id="2.10.25.10:FF:000034">
    <property type="entry name" value="Laminin subunit alpha 3"/>
    <property type="match status" value="2"/>
</dbReference>
<dbReference type="FunFam" id="2.10.25.10:FF:000407">
    <property type="entry name" value="Laminin subunit alpha-3"/>
    <property type="match status" value="1"/>
</dbReference>
<dbReference type="InterPro" id="IPR000742">
    <property type="entry name" value="EGF"/>
</dbReference>
<dbReference type="InterPro" id="IPR008211">
    <property type="entry name" value="Laminin_N"/>
</dbReference>
<evidence type="ECO:0008006" key="16">
    <source>
        <dbReference type="Google" id="ProtNLM"/>
    </source>
</evidence>
<keyword evidence="2" id="KW-0964">Secreted</keyword>
<keyword evidence="5" id="KW-0677">Repeat</keyword>
<feature type="disulfide bond" evidence="10">
    <location>
        <begin position="516"/>
        <end position="525"/>
    </location>
</feature>
<feature type="disulfide bond" evidence="10">
    <location>
        <begin position="1467"/>
        <end position="1476"/>
    </location>
</feature>
<dbReference type="FunFam" id="2.10.25.10:FF:000388">
    <property type="entry name" value="Laminin subunit alpha"/>
    <property type="match status" value="1"/>
</dbReference>
<keyword evidence="15" id="KW-1185">Reference proteome</keyword>
<dbReference type="FunFam" id="2.10.25.10:FF:000083">
    <property type="entry name" value="Laminin subunit alpha"/>
    <property type="match status" value="1"/>
</dbReference>
<feature type="non-terminal residue" evidence="14">
    <location>
        <position position="1764"/>
    </location>
</feature>
<feature type="disulfide bond" evidence="10">
    <location>
        <begin position="1426"/>
        <end position="1435"/>
    </location>
</feature>
<evidence type="ECO:0000256" key="4">
    <source>
        <dbReference type="ARBA" id="ARBA00022729"/>
    </source>
</evidence>
<keyword evidence="4" id="KW-0732">Signal</keyword>
<dbReference type="PROSITE" id="PS51115">
    <property type="entry name" value="LAMININ_IVA"/>
    <property type="match status" value="1"/>
</dbReference>
<feature type="disulfide bond" evidence="10">
    <location>
        <begin position="653"/>
        <end position="662"/>
    </location>
</feature>
<dbReference type="OrthoDB" id="5984158at2759"/>
<feature type="disulfide bond" evidence="10">
    <location>
        <begin position="634"/>
        <end position="651"/>
    </location>
</feature>
<feature type="disulfide bond" evidence="10">
    <location>
        <begin position="587"/>
        <end position="599"/>
    </location>
</feature>
<dbReference type="FunFam" id="2.10.25.10:FF:000209">
    <property type="entry name" value="Laminin subunit alpha 5"/>
    <property type="match status" value="1"/>
</dbReference>
<evidence type="ECO:0000256" key="7">
    <source>
        <dbReference type="ARBA" id="ARBA00023157"/>
    </source>
</evidence>
<dbReference type="PANTHER" id="PTHR10574:SF445">
    <property type="entry name" value="LAMININ SUBUNIT ALPHA 3"/>
    <property type="match status" value="1"/>
</dbReference>